<feature type="modified residue" description="N6-(pyridoxal phosphate)lysine" evidence="11">
    <location>
        <position position="244"/>
    </location>
</feature>
<organism evidence="14 15">
    <name type="scientific">Amygdalobacter nucleatus</name>
    <dbReference type="NCBI Taxonomy" id="3029274"/>
    <lineage>
        <taxon>Bacteria</taxon>
        <taxon>Bacillati</taxon>
        <taxon>Bacillota</taxon>
        <taxon>Clostridia</taxon>
        <taxon>Eubacteriales</taxon>
        <taxon>Oscillospiraceae</taxon>
        <taxon>Amygdalobacter</taxon>
    </lineage>
</organism>
<comment type="subunit">
    <text evidence="5 12">Homodimer.</text>
</comment>
<keyword evidence="6 12" id="KW-0808">Transferase</keyword>
<evidence type="ECO:0000256" key="10">
    <source>
        <dbReference type="ARBA" id="ARBA00047715"/>
    </source>
</evidence>
<keyword evidence="9" id="KW-0012">Acyltransferase</keyword>
<dbReference type="NCBIfam" id="TIGR01825">
    <property type="entry name" value="gly_Cac_T_rel"/>
    <property type="match status" value="1"/>
</dbReference>
<dbReference type="AlphaFoldDB" id="A0A133Y748"/>
<dbReference type="FunFam" id="3.40.640.10:FF:000006">
    <property type="entry name" value="5-aminolevulinate synthase, mitochondrial"/>
    <property type="match status" value="1"/>
</dbReference>
<comment type="function">
    <text evidence="2 12">Catalyzes the decarboxylative condensation of pimeloyl-[acyl-carrier protein] and L-alanine to produce 8-amino-7-oxononanoate (AON), [acyl-carrier protein], and carbon dioxide.</text>
</comment>
<evidence type="ECO:0000259" key="13">
    <source>
        <dbReference type="Pfam" id="PF00155"/>
    </source>
</evidence>
<keyword evidence="8 11" id="KW-0663">Pyridoxal phosphate</keyword>
<keyword evidence="15" id="KW-1185">Reference proteome</keyword>
<evidence type="ECO:0000256" key="9">
    <source>
        <dbReference type="ARBA" id="ARBA00023315"/>
    </source>
</evidence>
<dbReference type="OrthoDB" id="9807157at2"/>
<evidence type="ECO:0000256" key="12">
    <source>
        <dbReference type="RuleBase" id="RU003693"/>
    </source>
</evidence>
<protein>
    <recommendedName>
        <fullName evidence="12">8-amino-7-ketopelargonate synthase</fullName>
        <ecNumber evidence="12">2.3.1.47</ecNumber>
    </recommendedName>
</protein>
<gene>
    <name evidence="14" type="ORF">HMPREF1872_01344</name>
</gene>
<dbReference type="InterPro" id="IPR004839">
    <property type="entry name" value="Aminotransferase_I/II_large"/>
</dbReference>
<comment type="pathway">
    <text evidence="3 12">Cofactor biosynthesis; biotin biosynthesis.</text>
</comment>
<evidence type="ECO:0000256" key="6">
    <source>
        <dbReference type="ARBA" id="ARBA00022679"/>
    </source>
</evidence>
<evidence type="ECO:0000256" key="2">
    <source>
        <dbReference type="ARBA" id="ARBA00002513"/>
    </source>
</evidence>
<dbReference type="InterPro" id="IPR001917">
    <property type="entry name" value="Aminotrans_II_pyridoxalP_BS"/>
</dbReference>
<dbReference type="CDD" id="cd06454">
    <property type="entry name" value="KBL_like"/>
    <property type="match status" value="1"/>
</dbReference>
<evidence type="ECO:0000256" key="5">
    <source>
        <dbReference type="ARBA" id="ARBA00011738"/>
    </source>
</evidence>
<dbReference type="Gene3D" id="3.40.640.10">
    <property type="entry name" value="Type I PLP-dependent aspartate aminotransferase-like (Major domain)"/>
    <property type="match status" value="1"/>
</dbReference>
<dbReference type="PROSITE" id="PS00599">
    <property type="entry name" value="AA_TRANSFER_CLASS_2"/>
    <property type="match status" value="1"/>
</dbReference>
<dbReference type="GO" id="GO:0009102">
    <property type="term" value="P:biotin biosynthetic process"/>
    <property type="evidence" value="ECO:0007669"/>
    <property type="project" value="UniProtKB-UniRule"/>
</dbReference>
<dbReference type="GO" id="GO:0030170">
    <property type="term" value="F:pyridoxal phosphate binding"/>
    <property type="evidence" value="ECO:0007669"/>
    <property type="project" value="InterPro"/>
</dbReference>
<dbReference type="NCBIfam" id="TIGR00858">
    <property type="entry name" value="bioF"/>
    <property type="match status" value="1"/>
</dbReference>
<dbReference type="SUPFAM" id="SSF53383">
    <property type="entry name" value="PLP-dependent transferases"/>
    <property type="match status" value="1"/>
</dbReference>
<evidence type="ECO:0000313" key="15">
    <source>
        <dbReference type="Proteomes" id="UP000070080"/>
    </source>
</evidence>
<comment type="cofactor">
    <cofactor evidence="1 11 12">
        <name>pyridoxal 5'-phosphate</name>
        <dbReference type="ChEBI" id="CHEBI:597326"/>
    </cofactor>
</comment>
<comment type="caution">
    <text evidence="14">The sequence shown here is derived from an EMBL/GenBank/DDBJ whole genome shotgun (WGS) entry which is preliminary data.</text>
</comment>
<proteinExistence type="inferred from homology"/>
<evidence type="ECO:0000256" key="3">
    <source>
        <dbReference type="ARBA" id="ARBA00004746"/>
    </source>
</evidence>
<evidence type="ECO:0000256" key="11">
    <source>
        <dbReference type="PIRSR" id="PIRSR604723-51"/>
    </source>
</evidence>
<dbReference type="Proteomes" id="UP000070080">
    <property type="component" value="Unassembled WGS sequence"/>
</dbReference>
<dbReference type="InterPro" id="IPR015422">
    <property type="entry name" value="PyrdxlP-dep_Trfase_small"/>
</dbReference>
<dbReference type="InterPro" id="IPR010962">
    <property type="entry name" value="AONS_Archaea/Firmicutes"/>
</dbReference>
<dbReference type="NCBIfam" id="NF005394">
    <property type="entry name" value="PRK06939.1"/>
    <property type="match status" value="1"/>
</dbReference>
<keyword evidence="7" id="KW-0093">Biotin biosynthesis</keyword>
<dbReference type="GO" id="GO:0008710">
    <property type="term" value="F:8-amino-7-oxononanoate synthase activity"/>
    <property type="evidence" value="ECO:0007669"/>
    <property type="project" value="UniProtKB-UniRule"/>
</dbReference>
<evidence type="ECO:0000256" key="4">
    <source>
        <dbReference type="ARBA" id="ARBA00010008"/>
    </source>
</evidence>
<dbReference type="PANTHER" id="PTHR13693">
    <property type="entry name" value="CLASS II AMINOTRANSFERASE/8-AMINO-7-OXONONANOATE SYNTHASE"/>
    <property type="match status" value="1"/>
</dbReference>
<dbReference type="PATRIC" id="fig|1497955.3.peg.1311"/>
<dbReference type="RefSeq" id="WP_066714979.1">
    <property type="nucleotide sequence ID" value="NZ_JARFNM010000001.1"/>
</dbReference>
<dbReference type="STRING" id="1497955.HMPREF1872_01344"/>
<dbReference type="InterPro" id="IPR015424">
    <property type="entry name" value="PyrdxlP-dep_Trfase"/>
</dbReference>
<dbReference type="EMBL" id="LSCV01000044">
    <property type="protein sequence ID" value="KXB39022.1"/>
    <property type="molecule type" value="Genomic_DNA"/>
</dbReference>
<comment type="similarity">
    <text evidence="4 12">Belongs to the class-II pyridoxal-phosphate-dependent aminotransferase family. BioF subfamily.</text>
</comment>
<feature type="domain" description="Aminotransferase class I/classII large" evidence="13">
    <location>
        <begin position="43"/>
        <end position="384"/>
    </location>
</feature>
<accession>A0A133Y748</accession>
<dbReference type="InterPro" id="IPR050087">
    <property type="entry name" value="AON_synthase_class-II"/>
</dbReference>
<comment type="catalytic activity">
    <reaction evidence="10 12">
        <text>6-carboxyhexanoyl-[ACP] + L-alanine + H(+) = (8S)-8-amino-7-oxononanoate + holo-[ACP] + CO2</text>
        <dbReference type="Rhea" id="RHEA:42288"/>
        <dbReference type="Rhea" id="RHEA-COMP:9685"/>
        <dbReference type="Rhea" id="RHEA-COMP:9955"/>
        <dbReference type="ChEBI" id="CHEBI:15378"/>
        <dbReference type="ChEBI" id="CHEBI:16526"/>
        <dbReference type="ChEBI" id="CHEBI:57972"/>
        <dbReference type="ChEBI" id="CHEBI:64479"/>
        <dbReference type="ChEBI" id="CHEBI:78846"/>
        <dbReference type="ChEBI" id="CHEBI:149468"/>
        <dbReference type="EC" id="2.3.1.47"/>
    </reaction>
</comment>
<dbReference type="UniPathway" id="UPA00078"/>
<dbReference type="Gene3D" id="3.90.1150.10">
    <property type="entry name" value="Aspartate Aminotransferase, domain 1"/>
    <property type="match status" value="1"/>
</dbReference>
<sequence>MNKELHTMKYLQEKVDDLKQKGLYRTLPVNSGACDPVLELNGKKVINLCSNNYLSLGNDERLKEAAIEAIKHYGVGAGAVRTIVGNQTIHEELEAALAKFKHAERCFIYQSGYDCNIGTIQAICDKDDLLISDQLNHASIIDGMRMVKATKQVYAHSNMQELEELLKAAQGKYHNVFIFTDGVFSMDGDLAKLPEIVELAEKYGAFTYVDDAHGSGTMGSHGRGTVDHFGLHGRVDFIIGTLSKAIGVKGGYVACSEASYQWLTHRARPVLFSTTLSPADTAAAKKAIEILTEDDSLQKQLWANSKYIKEQLTALGFNTGHSETPITPVIIGDEAKAMQFSKKLLEKGVFVSAIVFPTVPLGTGRVRVMVQAKHTREQLDEAVRIFHEVGVEMGILDK</sequence>
<evidence type="ECO:0000256" key="8">
    <source>
        <dbReference type="ARBA" id="ARBA00022898"/>
    </source>
</evidence>
<dbReference type="EC" id="2.3.1.47" evidence="12"/>
<name>A0A133Y748_9FIRM</name>
<dbReference type="InterPro" id="IPR015421">
    <property type="entry name" value="PyrdxlP-dep_Trfase_major"/>
</dbReference>
<dbReference type="InterPro" id="IPR004723">
    <property type="entry name" value="AONS_Archaea/Proteobacteria"/>
</dbReference>
<evidence type="ECO:0000256" key="7">
    <source>
        <dbReference type="ARBA" id="ARBA00022756"/>
    </source>
</evidence>
<reference evidence="15" key="1">
    <citation type="submission" date="2016-01" db="EMBL/GenBank/DDBJ databases">
        <authorList>
            <person name="Mitreva M."/>
            <person name="Pepin K.H."/>
            <person name="Mihindukulasuriya K.A."/>
            <person name="Fulton R."/>
            <person name="Fronick C."/>
            <person name="O'Laughlin M."/>
            <person name="Miner T."/>
            <person name="Herter B."/>
            <person name="Rosa B.A."/>
            <person name="Cordes M."/>
            <person name="Tomlinson C."/>
            <person name="Wollam A."/>
            <person name="Palsikar V.B."/>
            <person name="Mardis E.R."/>
            <person name="Wilson R.K."/>
        </authorList>
    </citation>
    <scope>NUCLEOTIDE SEQUENCE [LARGE SCALE GENOMIC DNA]</scope>
    <source>
        <strain evidence="15">KA00274</strain>
    </source>
</reference>
<evidence type="ECO:0000256" key="1">
    <source>
        <dbReference type="ARBA" id="ARBA00001933"/>
    </source>
</evidence>
<dbReference type="PANTHER" id="PTHR13693:SF3">
    <property type="entry name" value="LD36009P"/>
    <property type="match status" value="1"/>
</dbReference>
<evidence type="ECO:0000313" key="14">
    <source>
        <dbReference type="EMBL" id="KXB39022.1"/>
    </source>
</evidence>
<dbReference type="Pfam" id="PF00155">
    <property type="entry name" value="Aminotran_1_2"/>
    <property type="match status" value="1"/>
</dbReference>